<accession>A0A285CVN6</accession>
<dbReference type="Pfam" id="PF13797">
    <property type="entry name" value="Post_transc_reg"/>
    <property type="match status" value="1"/>
</dbReference>
<sequence length="103" mass="12239">MDTTKAWESYRLELKPALESKLNELSLLGYKKVTEDQLWTFLLAKKWKKLSGDIHIHRLVRDILQVKPQEFMSYQTIEAFKSPNLFAKIDEEELKELLAFRPE</sequence>
<keyword evidence="2" id="KW-1185">Reference proteome</keyword>
<dbReference type="EMBL" id="OAOP01000005">
    <property type="protein sequence ID" value="SNX71649.1"/>
    <property type="molecule type" value="Genomic_DNA"/>
</dbReference>
<evidence type="ECO:0000313" key="2">
    <source>
        <dbReference type="Proteomes" id="UP000219546"/>
    </source>
</evidence>
<proteinExistence type="predicted"/>
<gene>
    <name evidence="1" type="ORF">SAMN05877753_105327</name>
</gene>
<dbReference type="AlphaFoldDB" id="A0A285CVN6"/>
<protein>
    <submittedName>
        <fullName evidence="1">ComN-like post-transcriptional regulator</fullName>
    </submittedName>
</protein>
<dbReference type="RefSeq" id="WP_245855875.1">
    <property type="nucleotide sequence ID" value="NZ_JBEPMQ010000019.1"/>
</dbReference>
<dbReference type="InterPro" id="IPR025716">
    <property type="entry name" value="Post-transcriptional_regulator"/>
</dbReference>
<reference evidence="1 2" key="1">
    <citation type="submission" date="2017-08" db="EMBL/GenBank/DDBJ databases">
        <authorList>
            <person name="de Groot N.N."/>
        </authorList>
    </citation>
    <scope>NUCLEOTIDE SEQUENCE [LARGE SCALE GENOMIC DNA]</scope>
    <source>
        <strain evidence="1 2">JC228</strain>
    </source>
</reference>
<name>A0A285CVN6_9BACI</name>
<evidence type="ECO:0000313" key="1">
    <source>
        <dbReference type="EMBL" id="SNX71649.1"/>
    </source>
</evidence>
<organism evidence="1 2">
    <name type="scientific">Bacillus oleivorans</name>
    <dbReference type="NCBI Taxonomy" id="1448271"/>
    <lineage>
        <taxon>Bacteria</taxon>
        <taxon>Bacillati</taxon>
        <taxon>Bacillota</taxon>
        <taxon>Bacilli</taxon>
        <taxon>Bacillales</taxon>
        <taxon>Bacillaceae</taxon>
        <taxon>Bacillus</taxon>
    </lineage>
</organism>
<dbReference type="Proteomes" id="UP000219546">
    <property type="component" value="Unassembled WGS sequence"/>
</dbReference>